<gene>
    <name evidence="3" type="ORF">SAMN06265350_103164</name>
</gene>
<dbReference type="Pfam" id="PF05569">
    <property type="entry name" value="Peptidase_M56"/>
    <property type="match status" value="1"/>
</dbReference>
<feature type="transmembrane region" description="Helical" evidence="1">
    <location>
        <begin position="99"/>
        <end position="117"/>
    </location>
</feature>
<keyword evidence="4" id="KW-1185">Reference proteome</keyword>
<evidence type="ECO:0000313" key="3">
    <source>
        <dbReference type="EMBL" id="SMO53770.1"/>
    </source>
</evidence>
<keyword evidence="1" id="KW-1133">Transmembrane helix</keyword>
<sequence length="726" mass="83416">MEWLTYLLKASACSALFFGFYYLFLNKLTFFKTNRFYLLFSLLLSFLIPALNFNVERVRADVQVIEQSISYNDSNPVEIQQDLAVSAPVSEPLFNWQDALLYMYVAIALALFIKLMWQLSQLVHQTRKEAVAVNGLKVVYKIKGFTNCSFFNYVFVDRENLTEQEMKVLLKHELVHAEQYHSLDRLVIMLGKLLIWFNPVIYLYDNALEQVHEYEADEITTRDCNTQYYANLLLKLVVPDPSIAFTHNFVKSPLKDRIQMLFTNPSKNMKKLMYLFTLPLALALVWVFAVQIVYAYPNKSKISENKANNDTVLQSKIKGTVVSFEEYSLNEIMNLKSGDKVYPIDVMGKKIRSKVKVGDNLSISYSSKMSSNHTRISPSGEKAVIIGPIVYIPDEIVSTNNETIYKRVVEKYAFGYEVNRARFTHSKIKSIQRNAQGYIDKLVLNDGEFTLTFDLKGQQLRNDKFQKGDAVLVKFIGEKLVAPKSYSTTKLIVLYSQPRENEIRNNTLYDKFYDENGKQKPLQMQFFTKTSYVGKDGKEYEKVTINTGKQKISLDHLKGTKTRYFLNNKEVIEQKIANLNKETISAINRLGTDKIGNDDIIRIQSVNVIKFSPPIIKSNMVLEYYLLPEAITIDVLTDIKNKFSEKGYTINFEQITVDGVIKSLGITLEGPVNSQTERYDINQLKTEKCAIALLVYKDTKQAVVTKVKRDKVIPPPPPMPPEKKNN</sequence>
<dbReference type="PANTHER" id="PTHR34978">
    <property type="entry name" value="POSSIBLE SENSOR-TRANSDUCER PROTEIN BLAR"/>
    <property type="match status" value="1"/>
</dbReference>
<evidence type="ECO:0000313" key="4">
    <source>
        <dbReference type="Proteomes" id="UP000315971"/>
    </source>
</evidence>
<evidence type="ECO:0000259" key="2">
    <source>
        <dbReference type="Pfam" id="PF05569"/>
    </source>
</evidence>
<dbReference type="OrthoDB" id="649093at2"/>
<dbReference type="PANTHER" id="PTHR34978:SF3">
    <property type="entry name" value="SLR0241 PROTEIN"/>
    <property type="match status" value="1"/>
</dbReference>
<keyword evidence="1" id="KW-0472">Membrane</keyword>
<evidence type="ECO:0000256" key="1">
    <source>
        <dbReference type="SAM" id="Phobius"/>
    </source>
</evidence>
<feature type="transmembrane region" description="Helical" evidence="1">
    <location>
        <begin position="6"/>
        <end position="24"/>
    </location>
</feature>
<feature type="transmembrane region" description="Helical" evidence="1">
    <location>
        <begin position="36"/>
        <end position="55"/>
    </location>
</feature>
<feature type="domain" description="Peptidase M56" evidence="2">
    <location>
        <begin position="159"/>
        <end position="261"/>
    </location>
</feature>
<dbReference type="EMBL" id="FXSZ01000003">
    <property type="protein sequence ID" value="SMO53770.1"/>
    <property type="molecule type" value="Genomic_DNA"/>
</dbReference>
<organism evidence="3 4">
    <name type="scientific">Solitalea koreensis</name>
    <dbReference type="NCBI Taxonomy" id="543615"/>
    <lineage>
        <taxon>Bacteria</taxon>
        <taxon>Pseudomonadati</taxon>
        <taxon>Bacteroidota</taxon>
        <taxon>Sphingobacteriia</taxon>
        <taxon>Sphingobacteriales</taxon>
        <taxon>Sphingobacteriaceae</taxon>
        <taxon>Solitalea</taxon>
    </lineage>
</organism>
<protein>
    <submittedName>
        <fullName evidence="3">BlaR1 peptidase M56</fullName>
    </submittedName>
</protein>
<dbReference type="InterPro" id="IPR008756">
    <property type="entry name" value="Peptidase_M56"/>
</dbReference>
<proteinExistence type="predicted"/>
<keyword evidence="1" id="KW-0812">Transmembrane</keyword>
<feature type="transmembrane region" description="Helical" evidence="1">
    <location>
        <begin position="272"/>
        <end position="296"/>
    </location>
</feature>
<dbReference type="AlphaFoldDB" id="A0A521C509"/>
<dbReference type="RefSeq" id="WP_142602481.1">
    <property type="nucleotide sequence ID" value="NZ_FXSZ01000003.1"/>
</dbReference>
<accession>A0A521C509</accession>
<dbReference type="Proteomes" id="UP000315971">
    <property type="component" value="Unassembled WGS sequence"/>
</dbReference>
<dbReference type="InterPro" id="IPR052173">
    <property type="entry name" value="Beta-lactam_resp_regulator"/>
</dbReference>
<reference evidence="3 4" key="1">
    <citation type="submission" date="2017-05" db="EMBL/GenBank/DDBJ databases">
        <authorList>
            <person name="Varghese N."/>
            <person name="Submissions S."/>
        </authorList>
    </citation>
    <scope>NUCLEOTIDE SEQUENCE [LARGE SCALE GENOMIC DNA]</scope>
    <source>
        <strain evidence="3 4">DSM 21342</strain>
    </source>
</reference>
<name>A0A521C509_9SPHI</name>